<dbReference type="GO" id="GO:0000906">
    <property type="term" value="F:6,7-dimethyl-8-ribityllumazine synthase activity"/>
    <property type="evidence" value="ECO:0007669"/>
    <property type="project" value="UniProtKB-UniRule"/>
</dbReference>
<evidence type="ECO:0000256" key="2">
    <source>
        <dbReference type="ARBA" id="ARBA00007424"/>
    </source>
</evidence>
<feature type="binding site" evidence="7">
    <location>
        <begin position="119"/>
        <end position="120"/>
    </location>
    <ligand>
        <name>(2S)-2-hydroxy-3-oxobutyl phosphate</name>
        <dbReference type="ChEBI" id="CHEBI:58830"/>
    </ligand>
</feature>
<protein>
    <recommendedName>
        <fullName evidence="3 7">6,7-dimethyl-8-ribityllumazine synthase</fullName>
        <shortName evidence="7">DMRL synthase</shortName>
        <shortName evidence="7">LS</shortName>
        <shortName evidence="7">Lumazine synthase</shortName>
        <ecNumber evidence="3 7">2.5.1.78</ecNumber>
    </recommendedName>
</protein>
<name>F3QN64_9BURK</name>
<feature type="binding site" evidence="7">
    <location>
        <position position="147"/>
    </location>
    <ligand>
        <name>5-amino-6-(D-ribitylamino)uracil</name>
        <dbReference type="ChEBI" id="CHEBI:15934"/>
    </ligand>
</feature>
<dbReference type="InterPro" id="IPR002180">
    <property type="entry name" value="LS/RS"/>
</dbReference>
<evidence type="ECO:0000256" key="3">
    <source>
        <dbReference type="ARBA" id="ARBA00012664"/>
    </source>
</evidence>
<dbReference type="EMBL" id="AFBP01000090">
    <property type="protein sequence ID" value="EGG51191.1"/>
    <property type="molecule type" value="Genomic_DNA"/>
</dbReference>
<gene>
    <name evidence="7" type="primary">ribH</name>
    <name evidence="8" type="ORF">HMPREF9439_02395</name>
</gene>
<dbReference type="CDD" id="cd09209">
    <property type="entry name" value="Lumazine_synthase-I"/>
    <property type="match status" value="1"/>
</dbReference>
<organism evidence="8 9">
    <name type="scientific">Parasutterella excrementihominis YIT 11859</name>
    <dbReference type="NCBI Taxonomy" id="762966"/>
    <lineage>
        <taxon>Bacteria</taxon>
        <taxon>Pseudomonadati</taxon>
        <taxon>Pseudomonadota</taxon>
        <taxon>Betaproteobacteria</taxon>
        <taxon>Burkholderiales</taxon>
        <taxon>Sutterellaceae</taxon>
        <taxon>Parasutterella</taxon>
    </lineage>
</organism>
<comment type="catalytic activity">
    <reaction evidence="6 7">
        <text>(2S)-2-hydroxy-3-oxobutyl phosphate + 5-amino-6-(D-ribitylamino)uracil = 6,7-dimethyl-8-(1-D-ribityl)lumazine + phosphate + 2 H2O + H(+)</text>
        <dbReference type="Rhea" id="RHEA:26152"/>
        <dbReference type="ChEBI" id="CHEBI:15377"/>
        <dbReference type="ChEBI" id="CHEBI:15378"/>
        <dbReference type="ChEBI" id="CHEBI:15934"/>
        <dbReference type="ChEBI" id="CHEBI:43474"/>
        <dbReference type="ChEBI" id="CHEBI:58201"/>
        <dbReference type="ChEBI" id="CHEBI:58830"/>
        <dbReference type="EC" id="2.5.1.78"/>
    </reaction>
</comment>
<sequence length="197" mass="21696">MTAFKPIAERFAEDLKGRFVRIPPINLTEKNVSIEFIKPNADGSDLKIGIVSARFNDWACDAMFASCYEELKAHGVKDENIVVTTVPGALEIPGALVMLYEGYPDLDALVAIGCVIRGETYHFELVANESSRGVTDFVMTEGISVANCILTVENEEQAKVRVQEKGADAARVALEMGNLRRFCGRRVMENYGEDNGQ</sequence>
<dbReference type="InterPro" id="IPR036467">
    <property type="entry name" value="LS/RS_sf"/>
</dbReference>
<dbReference type="PANTHER" id="PTHR21058">
    <property type="entry name" value="6,7-DIMETHYL-8-RIBITYLLUMAZINE SYNTHASE DMRL SYNTHASE LUMAZINE SYNTHASE"/>
    <property type="match status" value="1"/>
</dbReference>
<keyword evidence="5 7" id="KW-0808">Transferase</keyword>
<accession>F3QN64</accession>
<dbReference type="HOGENOM" id="CLU_089358_1_2_4"/>
<evidence type="ECO:0000313" key="9">
    <source>
        <dbReference type="Proteomes" id="UP000005156"/>
    </source>
</evidence>
<dbReference type="PANTHER" id="PTHR21058:SF0">
    <property type="entry name" value="6,7-DIMETHYL-8-RIBITYLLUMAZINE SYNTHASE"/>
    <property type="match status" value="1"/>
</dbReference>
<feature type="binding site" evidence="7">
    <location>
        <position position="55"/>
    </location>
    <ligand>
        <name>5-amino-6-(D-ribitylamino)uracil</name>
        <dbReference type="ChEBI" id="CHEBI:15934"/>
    </ligand>
</feature>
<feature type="active site" description="Proton donor" evidence="7">
    <location>
        <position position="122"/>
    </location>
</feature>
<dbReference type="Gene3D" id="3.40.50.960">
    <property type="entry name" value="Lumazine/riboflavin synthase"/>
    <property type="match status" value="1"/>
</dbReference>
<dbReference type="GO" id="GO:0009231">
    <property type="term" value="P:riboflavin biosynthetic process"/>
    <property type="evidence" value="ECO:0007669"/>
    <property type="project" value="UniProtKB-UniRule"/>
</dbReference>
<dbReference type="HAMAP" id="MF_00178">
    <property type="entry name" value="Lumazine_synth"/>
    <property type="match status" value="1"/>
</dbReference>
<comment type="pathway">
    <text evidence="1 7">Cofactor biosynthesis; riboflavin biosynthesis; riboflavin from 2-hydroxy-3-oxobutyl phosphate and 5-amino-6-(D-ribitylamino)uracil: step 1/2.</text>
</comment>
<dbReference type="Proteomes" id="UP000005156">
    <property type="component" value="Unassembled WGS sequence"/>
</dbReference>
<dbReference type="eggNOG" id="COG0054">
    <property type="taxonomic scope" value="Bacteria"/>
</dbReference>
<keyword evidence="4 7" id="KW-0686">Riboflavin biosynthesis</keyword>
<feature type="binding site" evidence="7">
    <location>
        <begin position="114"/>
        <end position="116"/>
    </location>
    <ligand>
        <name>5-amino-6-(D-ribitylamino)uracil</name>
        <dbReference type="ChEBI" id="CHEBI:15934"/>
    </ligand>
</feature>
<evidence type="ECO:0000313" key="8">
    <source>
        <dbReference type="EMBL" id="EGG51191.1"/>
    </source>
</evidence>
<comment type="similarity">
    <text evidence="2 7">Belongs to the DMRL synthase family.</text>
</comment>
<feature type="binding site" evidence="7">
    <location>
        <begin position="89"/>
        <end position="91"/>
    </location>
    <ligand>
        <name>5-amino-6-(D-ribitylamino)uracil</name>
        <dbReference type="ChEBI" id="CHEBI:15934"/>
    </ligand>
</feature>
<dbReference type="SUPFAM" id="SSF52121">
    <property type="entry name" value="Lumazine synthase"/>
    <property type="match status" value="1"/>
</dbReference>
<dbReference type="GO" id="GO:0009349">
    <property type="term" value="C:riboflavin synthase complex"/>
    <property type="evidence" value="ECO:0007669"/>
    <property type="project" value="UniProtKB-UniRule"/>
</dbReference>
<evidence type="ECO:0000256" key="5">
    <source>
        <dbReference type="ARBA" id="ARBA00022679"/>
    </source>
</evidence>
<dbReference type="AlphaFoldDB" id="F3QN64"/>
<keyword evidence="9" id="KW-1185">Reference proteome</keyword>
<dbReference type="InterPro" id="IPR034964">
    <property type="entry name" value="LS"/>
</dbReference>
<evidence type="ECO:0000256" key="7">
    <source>
        <dbReference type="HAMAP-Rule" id="MF_00178"/>
    </source>
</evidence>
<evidence type="ECO:0000256" key="6">
    <source>
        <dbReference type="ARBA" id="ARBA00048785"/>
    </source>
</evidence>
<evidence type="ECO:0000256" key="4">
    <source>
        <dbReference type="ARBA" id="ARBA00022619"/>
    </source>
</evidence>
<feature type="binding site" evidence="7">
    <location>
        <position position="161"/>
    </location>
    <ligand>
        <name>(2S)-2-hydroxy-3-oxobutyl phosphate</name>
        <dbReference type="ChEBI" id="CHEBI:58830"/>
    </ligand>
</feature>
<dbReference type="EC" id="2.5.1.78" evidence="3 7"/>
<comment type="caution">
    <text evidence="8">The sequence shown here is derived from an EMBL/GenBank/DDBJ whole genome shotgun (WGS) entry which is preliminary data.</text>
</comment>
<dbReference type="GO" id="GO:0005829">
    <property type="term" value="C:cytosol"/>
    <property type="evidence" value="ECO:0007669"/>
    <property type="project" value="TreeGrafter"/>
</dbReference>
<dbReference type="UniPathway" id="UPA00275">
    <property type="reaction ID" value="UER00404"/>
</dbReference>
<dbReference type="Pfam" id="PF00885">
    <property type="entry name" value="DMRL_synthase"/>
    <property type="match status" value="1"/>
</dbReference>
<reference evidence="8 9" key="1">
    <citation type="submission" date="2011-02" db="EMBL/GenBank/DDBJ databases">
        <authorList>
            <person name="Weinstock G."/>
            <person name="Sodergren E."/>
            <person name="Clifton S."/>
            <person name="Fulton L."/>
            <person name="Fulton B."/>
            <person name="Courtney L."/>
            <person name="Fronick C."/>
            <person name="Harrison M."/>
            <person name="Strong C."/>
            <person name="Farmer C."/>
            <person name="Delahaunty K."/>
            <person name="Markovic C."/>
            <person name="Hall O."/>
            <person name="Minx P."/>
            <person name="Tomlinson C."/>
            <person name="Mitreva M."/>
            <person name="Hou S."/>
            <person name="Chen J."/>
            <person name="Wollam A."/>
            <person name="Pepin K.H."/>
            <person name="Johnson M."/>
            <person name="Bhonagiri V."/>
            <person name="Zhang X."/>
            <person name="Suruliraj S."/>
            <person name="Warren W."/>
            <person name="Chinwalla A."/>
            <person name="Mardis E.R."/>
            <person name="Wilson R.K."/>
        </authorList>
    </citation>
    <scope>NUCLEOTIDE SEQUENCE [LARGE SCALE GENOMIC DNA]</scope>
    <source>
        <strain evidence="8 9">YIT 11859</strain>
    </source>
</reference>
<proteinExistence type="inferred from homology"/>
<comment type="function">
    <text evidence="7">Catalyzes the formation of 6,7-dimethyl-8-ribityllumazine by condensation of 5-amino-6-(D-ribitylamino)uracil with 3,4-dihydroxy-2-butanone 4-phosphate. This is the penultimate step in the biosynthesis of riboflavin.</text>
</comment>
<evidence type="ECO:0000256" key="1">
    <source>
        <dbReference type="ARBA" id="ARBA00004917"/>
    </source>
</evidence>
<dbReference type="NCBIfam" id="TIGR00114">
    <property type="entry name" value="lumazine-synth"/>
    <property type="match status" value="1"/>
</dbReference>